<dbReference type="AlphaFoldDB" id="A0AAW6CNU8"/>
<dbReference type="RefSeq" id="WP_154024966.1">
    <property type="nucleotide sequence ID" value="NZ_BAABXT010000001.1"/>
</dbReference>
<organism evidence="2 3">
    <name type="scientific">Flavonifractor plautii</name>
    <name type="common">Fusobacterium plautii</name>
    <dbReference type="NCBI Taxonomy" id="292800"/>
    <lineage>
        <taxon>Bacteria</taxon>
        <taxon>Bacillati</taxon>
        <taxon>Bacillota</taxon>
        <taxon>Clostridia</taxon>
        <taxon>Eubacteriales</taxon>
        <taxon>Oscillospiraceae</taxon>
        <taxon>Flavonifractor</taxon>
    </lineage>
</organism>
<dbReference type="InterPro" id="IPR003497">
    <property type="entry name" value="BRO_N_domain"/>
</dbReference>
<dbReference type="Proteomes" id="UP001211173">
    <property type="component" value="Unassembled WGS sequence"/>
</dbReference>
<dbReference type="PANTHER" id="PTHR36180">
    <property type="entry name" value="DNA-BINDING PROTEIN-RELATED-RELATED"/>
    <property type="match status" value="1"/>
</dbReference>
<evidence type="ECO:0000313" key="3">
    <source>
        <dbReference type="Proteomes" id="UP001211173"/>
    </source>
</evidence>
<dbReference type="SMART" id="SM01040">
    <property type="entry name" value="Bro-N"/>
    <property type="match status" value="1"/>
</dbReference>
<reference evidence="2" key="1">
    <citation type="submission" date="2023-01" db="EMBL/GenBank/DDBJ databases">
        <title>Human gut microbiome strain richness.</title>
        <authorList>
            <person name="Chen-Liaw A."/>
        </authorList>
    </citation>
    <scope>NUCLEOTIDE SEQUENCE</scope>
    <source>
        <strain evidence="2">1001287st1_F4_1001285I_161205</strain>
    </source>
</reference>
<accession>A0AAW6CNU8</accession>
<sequence>MNELQIFNSEKFGRIRAVERGSEPWFCLADVCKPLDLRVSDCRKRLKPEGVDTINTLTAGGVQGMLYVNEGNLYRAIFQSKKPEAEEFTAWVTEEVLPALRKHGTYTVPARLAPEVSPNAIANLIRVTRRVMLDMGSTPQEVGAMARDVFVTWNIPVPVSLNRQIPGQMCLPGMDGAKGLTA</sequence>
<feature type="domain" description="Bro-N" evidence="1">
    <location>
        <begin position="1"/>
        <end position="104"/>
    </location>
</feature>
<gene>
    <name evidence="2" type="ORF">PNE06_25510</name>
</gene>
<comment type="caution">
    <text evidence="2">The sequence shown here is derived from an EMBL/GenBank/DDBJ whole genome shotgun (WGS) entry which is preliminary data.</text>
</comment>
<dbReference type="Pfam" id="PF02498">
    <property type="entry name" value="Bro-N"/>
    <property type="match status" value="1"/>
</dbReference>
<evidence type="ECO:0000259" key="1">
    <source>
        <dbReference type="PROSITE" id="PS51750"/>
    </source>
</evidence>
<protein>
    <submittedName>
        <fullName evidence="2">BRO family protein</fullName>
    </submittedName>
</protein>
<evidence type="ECO:0000313" key="2">
    <source>
        <dbReference type="EMBL" id="MDB7936436.1"/>
    </source>
</evidence>
<dbReference type="PROSITE" id="PS51750">
    <property type="entry name" value="BRO_N"/>
    <property type="match status" value="1"/>
</dbReference>
<dbReference type="PANTHER" id="PTHR36180:SF2">
    <property type="entry name" value="BRO FAMILY PROTEIN"/>
    <property type="match status" value="1"/>
</dbReference>
<proteinExistence type="predicted"/>
<name>A0AAW6CNU8_FLAPL</name>
<dbReference type="EMBL" id="JAQLWV010000133">
    <property type="protein sequence ID" value="MDB7936436.1"/>
    <property type="molecule type" value="Genomic_DNA"/>
</dbReference>